<feature type="signal peptide" evidence="5">
    <location>
        <begin position="1"/>
        <end position="22"/>
    </location>
</feature>
<dbReference type="InterPro" id="IPR007867">
    <property type="entry name" value="GMC_OxRtase_C"/>
</dbReference>
<evidence type="ECO:0000313" key="9">
    <source>
        <dbReference type="Proteomes" id="UP001174934"/>
    </source>
</evidence>
<comment type="cofactor">
    <cofactor evidence="4">
        <name>FAD</name>
        <dbReference type="ChEBI" id="CHEBI:57692"/>
    </cofactor>
</comment>
<proteinExistence type="inferred from homology"/>
<dbReference type="GO" id="GO:0016614">
    <property type="term" value="F:oxidoreductase activity, acting on CH-OH group of donors"/>
    <property type="evidence" value="ECO:0007669"/>
    <property type="project" value="InterPro"/>
</dbReference>
<dbReference type="AlphaFoldDB" id="A0AA39XLR8"/>
<dbReference type="PANTHER" id="PTHR11552:SF138">
    <property type="entry name" value="DEHYDROGENASE PKFF-RELATED"/>
    <property type="match status" value="1"/>
</dbReference>
<comment type="similarity">
    <text evidence="1">Belongs to the GMC oxidoreductase family.</text>
</comment>
<evidence type="ECO:0008006" key="10">
    <source>
        <dbReference type="Google" id="ProtNLM"/>
    </source>
</evidence>
<evidence type="ECO:0000256" key="3">
    <source>
        <dbReference type="PIRSR" id="PIRSR000137-1"/>
    </source>
</evidence>
<feature type="binding site" evidence="4">
    <location>
        <begin position="545"/>
        <end position="546"/>
    </location>
    <ligand>
        <name>FAD</name>
        <dbReference type="ChEBI" id="CHEBI:57692"/>
    </ligand>
</feature>
<dbReference type="SUPFAM" id="SSF54373">
    <property type="entry name" value="FAD-linked reductases, C-terminal domain"/>
    <property type="match status" value="1"/>
</dbReference>
<keyword evidence="2" id="KW-0325">Glycoprotein</keyword>
<dbReference type="PIRSF" id="PIRSF000137">
    <property type="entry name" value="Alcohol_oxidase"/>
    <property type="match status" value="1"/>
</dbReference>
<feature type="active site" description="Proton donor" evidence="3">
    <location>
        <position position="546"/>
    </location>
</feature>
<name>A0AA39XLR8_9PEZI</name>
<dbReference type="GO" id="GO:0044550">
    <property type="term" value="P:secondary metabolite biosynthetic process"/>
    <property type="evidence" value="ECO:0007669"/>
    <property type="project" value="TreeGrafter"/>
</dbReference>
<dbReference type="EMBL" id="JAULSR010000001">
    <property type="protein sequence ID" value="KAK0635965.1"/>
    <property type="molecule type" value="Genomic_DNA"/>
</dbReference>
<feature type="domain" description="Glucose-methanol-choline oxidoreductase N-terminal" evidence="6">
    <location>
        <begin position="41"/>
        <end position="361"/>
    </location>
</feature>
<comment type="caution">
    <text evidence="8">The sequence shown here is derived from an EMBL/GenBank/DDBJ whole genome shotgun (WGS) entry which is preliminary data.</text>
</comment>
<dbReference type="SUPFAM" id="SSF51905">
    <property type="entry name" value="FAD/NAD(P)-binding domain"/>
    <property type="match status" value="1"/>
</dbReference>
<accession>A0AA39XLR8</accession>
<keyword evidence="4" id="KW-0285">Flavoprotein</keyword>
<evidence type="ECO:0000256" key="5">
    <source>
        <dbReference type="SAM" id="SignalP"/>
    </source>
</evidence>
<dbReference type="PANTHER" id="PTHR11552">
    <property type="entry name" value="GLUCOSE-METHANOL-CHOLINE GMC OXIDOREDUCTASE"/>
    <property type="match status" value="1"/>
</dbReference>
<dbReference type="Proteomes" id="UP001174934">
    <property type="component" value="Unassembled WGS sequence"/>
</dbReference>
<keyword evidence="5" id="KW-0732">Signal</keyword>
<feature type="binding site" evidence="4">
    <location>
        <begin position="50"/>
        <end position="51"/>
    </location>
    <ligand>
        <name>FAD</name>
        <dbReference type="ChEBI" id="CHEBI:57692"/>
    </ligand>
</feature>
<dbReference type="Gene3D" id="3.50.50.60">
    <property type="entry name" value="FAD/NAD(P)-binding domain"/>
    <property type="match status" value="1"/>
</dbReference>
<keyword evidence="9" id="KW-1185">Reference proteome</keyword>
<feature type="active site" description="Proton acceptor" evidence="3">
    <location>
        <position position="590"/>
    </location>
</feature>
<evidence type="ECO:0000313" key="8">
    <source>
        <dbReference type="EMBL" id="KAK0635965.1"/>
    </source>
</evidence>
<organism evidence="8 9">
    <name type="scientific">Bombardia bombarda</name>
    <dbReference type="NCBI Taxonomy" id="252184"/>
    <lineage>
        <taxon>Eukaryota</taxon>
        <taxon>Fungi</taxon>
        <taxon>Dikarya</taxon>
        <taxon>Ascomycota</taxon>
        <taxon>Pezizomycotina</taxon>
        <taxon>Sordariomycetes</taxon>
        <taxon>Sordariomycetidae</taxon>
        <taxon>Sordariales</taxon>
        <taxon>Lasiosphaeriaceae</taxon>
        <taxon>Bombardia</taxon>
    </lineage>
</organism>
<feature type="domain" description="Glucose-methanol-choline oxidoreductase C-terminal" evidence="7">
    <location>
        <begin position="463"/>
        <end position="599"/>
    </location>
</feature>
<dbReference type="InterPro" id="IPR036188">
    <property type="entry name" value="FAD/NAD-bd_sf"/>
</dbReference>
<evidence type="ECO:0000256" key="1">
    <source>
        <dbReference type="ARBA" id="ARBA00010790"/>
    </source>
</evidence>
<protein>
    <recommendedName>
        <fullName evidence="10">GMC oxidoreductase</fullName>
    </recommendedName>
</protein>
<feature type="chain" id="PRO_5041262624" description="GMC oxidoreductase" evidence="5">
    <location>
        <begin position="23"/>
        <end position="612"/>
    </location>
</feature>
<evidence type="ECO:0000256" key="4">
    <source>
        <dbReference type="PIRSR" id="PIRSR000137-2"/>
    </source>
</evidence>
<dbReference type="InterPro" id="IPR012132">
    <property type="entry name" value="GMC_OxRdtase"/>
</dbReference>
<dbReference type="Gene3D" id="3.30.560.10">
    <property type="entry name" value="Glucose Oxidase, domain 3"/>
    <property type="match status" value="1"/>
</dbReference>
<gene>
    <name evidence="8" type="ORF">B0T17DRAFT_481296</name>
</gene>
<evidence type="ECO:0000256" key="2">
    <source>
        <dbReference type="ARBA" id="ARBA00023180"/>
    </source>
</evidence>
<dbReference type="GO" id="GO:0050660">
    <property type="term" value="F:flavin adenine dinucleotide binding"/>
    <property type="evidence" value="ECO:0007669"/>
    <property type="project" value="InterPro"/>
</dbReference>
<reference evidence="8" key="1">
    <citation type="submission" date="2023-06" db="EMBL/GenBank/DDBJ databases">
        <title>Genome-scale phylogeny and comparative genomics of the fungal order Sordariales.</title>
        <authorList>
            <consortium name="Lawrence Berkeley National Laboratory"/>
            <person name="Hensen N."/>
            <person name="Bonometti L."/>
            <person name="Westerberg I."/>
            <person name="Brannstrom I.O."/>
            <person name="Guillou S."/>
            <person name="Cros-Aarteil S."/>
            <person name="Calhoun S."/>
            <person name="Haridas S."/>
            <person name="Kuo A."/>
            <person name="Mondo S."/>
            <person name="Pangilinan J."/>
            <person name="Riley R."/>
            <person name="LaButti K."/>
            <person name="Andreopoulos B."/>
            <person name="Lipzen A."/>
            <person name="Chen C."/>
            <person name="Yanf M."/>
            <person name="Daum C."/>
            <person name="Ng V."/>
            <person name="Clum A."/>
            <person name="Steindorff A."/>
            <person name="Ohm R."/>
            <person name="Martin F."/>
            <person name="Silar P."/>
            <person name="Natvig D."/>
            <person name="Lalanne C."/>
            <person name="Gautier V."/>
            <person name="Ament-velasquez S.L."/>
            <person name="Kruys A."/>
            <person name="Hutchinson M.I."/>
            <person name="Powell A.J."/>
            <person name="Barry K."/>
            <person name="Miller A.N."/>
            <person name="Grigoriev I.V."/>
            <person name="Debuchy R."/>
            <person name="Gladieux P."/>
            <person name="Thoren M.H."/>
            <person name="Johannesson H."/>
        </authorList>
    </citation>
    <scope>NUCLEOTIDE SEQUENCE</scope>
    <source>
        <strain evidence="8">SMH3391-2</strain>
    </source>
</reference>
<keyword evidence="4" id="KW-0274">FAD</keyword>
<dbReference type="Pfam" id="PF00732">
    <property type="entry name" value="GMC_oxred_N"/>
    <property type="match status" value="1"/>
</dbReference>
<dbReference type="InterPro" id="IPR000172">
    <property type="entry name" value="GMC_OxRdtase_N"/>
</dbReference>
<evidence type="ECO:0000259" key="6">
    <source>
        <dbReference type="Pfam" id="PF00732"/>
    </source>
</evidence>
<evidence type="ECO:0000259" key="7">
    <source>
        <dbReference type="Pfam" id="PF05199"/>
    </source>
</evidence>
<dbReference type="Pfam" id="PF05199">
    <property type="entry name" value="GMC_oxred_C"/>
    <property type="match status" value="1"/>
</dbReference>
<sequence>MISKACLFSLLLSLTFATSGFAKRRRLASSAYAIPGSNATYDYLVIGGGTTGLALASRLAESASVAVIEAGGFYELDNGNQSVVPYYSLLIPFLGVTPDYPRQPLMDWDRTSVSLSGASGRTIHYAASKTLGGSSSHNTMAYLRSTKGSYQRWAEAVGDNSFTLNNFLPYYKKSCTLTPPNWKKRNTPNATFQYDASAFSSKGGGPIHVSWANWVDPTTTWLAKALQAMGMPLSTEGFNSGSLSGFGAWSNTLISPEYAERSSSTEYLKSAIENTDIMVYHHTQALKVNFDSQKRATSVRVSTMGLEYTLSAAKEIVISAGVLHSPQLLMVSGVGPANVLQRAGIPVVSNLAGVGQNLQDKIWFTVSSGITTPNVVGTVNNPATKEAILRQYLDDQSGPLSSAGGYLAFEKLPAGFRKNFSKRTRDALATLPSDWPEIEYIVTGVPDGKGGTVGALSPTLMFPFSKGNLTITSGSMADAPIFDLGWLTDPIDTELAIAAFKRIRQVWNGSAIAPVKVGPEVAPGAGVVSDADILAYIRRTCNQAWHASSTCAMGKADNPMAVVDSKARVFGVKGLRVLDTSVFPFALPTHPTATLYALAEMIAENMIQGRAK</sequence>